<dbReference type="Proteomes" id="UP000230842">
    <property type="component" value="Unassembled WGS sequence"/>
</dbReference>
<dbReference type="GO" id="GO:0005886">
    <property type="term" value="C:plasma membrane"/>
    <property type="evidence" value="ECO:0007669"/>
    <property type="project" value="TreeGrafter"/>
</dbReference>
<evidence type="ECO:0000256" key="2">
    <source>
        <dbReference type="SAM" id="MobiDB-lite"/>
    </source>
</evidence>
<evidence type="ECO:0000256" key="1">
    <source>
        <dbReference type="ARBA" id="ARBA00005801"/>
    </source>
</evidence>
<dbReference type="PANTHER" id="PTHR30487">
    <property type="entry name" value="TYPE 4 PREPILIN-LIKE PROTEINS LEADER PEPTIDE-PROCESSING ENZYME"/>
    <property type="match status" value="1"/>
</dbReference>
<dbReference type="GO" id="GO:0004190">
    <property type="term" value="F:aspartic-type endopeptidase activity"/>
    <property type="evidence" value="ECO:0007669"/>
    <property type="project" value="InterPro"/>
</dbReference>
<keyword evidence="3" id="KW-0812">Transmembrane</keyword>
<evidence type="ECO:0000259" key="4">
    <source>
        <dbReference type="Pfam" id="PF01478"/>
    </source>
</evidence>
<feature type="transmembrane region" description="Helical" evidence="3">
    <location>
        <begin position="44"/>
        <end position="68"/>
    </location>
</feature>
<sequence>MPRLGAGDDPGSPRVRGHRPVVPGLGTTAPRGTPYGYRASVSELLLAASMAVAGGVGGALAPLVLARLPEPDDAAEDKITYARLARRRGLAGAYAVLGALGCAAIGWRWSDAPVPVLAAWVVVVVLGVVLADVDLRTRLLPRRLVLPAYPLLLVLAALAAVVADDLGLLVRVGVGWLAVSGGYLLLWVASPRGIGYGDVRLSGVLAIALAMLGWAPLVVGTYAAFLVGAAVGVVVLVRRRPDRTFPFGPSMVLGAWCGALLGGLPASWW</sequence>
<reference evidence="5 6" key="1">
    <citation type="submission" date="2017-11" db="EMBL/GenBank/DDBJ databases">
        <title>Genomic Encyclopedia of Archaeal and Bacterial Type Strains, Phase II (KMG-II): From Individual Species to Whole Genera.</title>
        <authorList>
            <person name="Goeker M."/>
        </authorList>
    </citation>
    <scope>NUCLEOTIDE SEQUENCE [LARGE SCALE GENOMIC DNA]</scope>
    <source>
        <strain evidence="5 6">DSM 27763</strain>
    </source>
</reference>
<feature type="transmembrane region" description="Helical" evidence="3">
    <location>
        <begin position="250"/>
        <end position="268"/>
    </location>
</feature>
<feature type="domain" description="Prepilin type IV endopeptidase peptidase" evidence="4">
    <location>
        <begin position="122"/>
        <end position="232"/>
    </location>
</feature>
<dbReference type="GO" id="GO:0006465">
    <property type="term" value="P:signal peptide processing"/>
    <property type="evidence" value="ECO:0007669"/>
    <property type="project" value="TreeGrafter"/>
</dbReference>
<keyword evidence="6" id="KW-1185">Reference proteome</keyword>
<gene>
    <name evidence="5" type="ORF">CLV56_0060</name>
</gene>
<keyword evidence="3" id="KW-0472">Membrane</keyword>
<feature type="region of interest" description="Disordered" evidence="2">
    <location>
        <begin position="1"/>
        <end position="27"/>
    </location>
</feature>
<feature type="transmembrane region" description="Helical" evidence="3">
    <location>
        <begin position="144"/>
        <end position="162"/>
    </location>
</feature>
<evidence type="ECO:0000256" key="3">
    <source>
        <dbReference type="SAM" id="Phobius"/>
    </source>
</evidence>
<keyword evidence="5" id="KW-0489">Methyltransferase</keyword>
<feature type="transmembrane region" description="Helical" evidence="3">
    <location>
        <begin position="221"/>
        <end position="238"/>
    </location>
</feature>
<dbReference type="GO" id="GO:0032259">
    <property type="term" value="P:methylation"/>
    <property type="evidence" value="ECO:0007669"/>
    <property type="project" value="UniProtKB-KW"/>
</dbReference>
<dbReference type="PANTHER" id="PTHR30487:SF0">
    <property type="entry name" value="PREPILIN LEADER PEPTIDASE_N-METHYLTRANSFERASE-RELATED"/>
    <property type="match status" value="1"/>
</dbReference>
<feature type="transmembrane region" description="Helical" evidence="3">
    <location>
        <begin position="199"/>
        <end position="215"/>
    </location>
</feature>
<dbReference type="InterPro" id="IPR050882">
    <property type="entry name" value="Prepilin_peptidase/N-MTase"/>
</dbReference>
<accession>A0A2M9BD34</accession>
<organism evidence="5 6">
    <name type="scientific">Mumia flava</name>
    <dbReference type="NCBI Taxonomy" id="1348852"/>
    <lineage>
        <taxon>Bacteria</taxon>
        <taxon>Bacillati</taxon>
        <taxon>Actinomycetota</taxon>
        <taxon>Actinomycetes</taxon>
        <taxon>Propionibacteriales</taxon>
        <taxon>Nocardioidaceae</taxon>
        <taxon>Mumia</taxon>
    </lineage>
</organism>
<name>A0A2M9BD34_9ACTN</name>
<proteinExistence type="inferred from homology"/>
<dbReference type="InterPro" id="IPR000045">
    <property type="entry name" value="Prepilin_IV_endopep_pep"/>
</dbReference>
<dbReference type="Pfam" id="PF01478">
    <property type="entry name" value="Peptidase_A24"/>
    <property type="match status" value="1"/>
</dbReference>
<comment type="caution">
    <text evidence="5">The sequence shown here is derived from an EMBL/GenBank/DDBJ whole genome shotgun (WGS) entry which is preliminary data.</text>
</comment>
<dbReference type="GO" id="GO:0008168">
    <property type="term" value="F:methyltransferase activity"/>
    <property type="evidence" value="ECO:0007669"/>
    <property type="project" value="UniProtKB-KW"/>
</dbReference>
<feature type="transmembrane region" description="Helical" evidence="3">
    <location>
        <begin position="113"/>
        <end position="132"/>
    </location>
</feature>
<comment type="similarity">
    <text evidence="1">Belongs to the peptidase A24 family.</text>
</comment>
<dbReference type="Gene3D" id="1.20.120.1220">
    <property type="match status" value="1"/>
</dbReference>
<feature type="transmembrane region" description="Helical" evidence="3">
    <location>
        <begin position="168"/>
        <end position="187"/>
    </location>
</feature>
<feature type="transmembrane region" description="Helical" evidence="3">
    <location>
        <begin position="89"/>
        <end position="107"/>
    </location>
</feature>
<keyword evidence="5" id="KW-0808">Transferase</keyword>
<evidence type="ECO:0000313" key="6">
    <source>
        <dbReference type="Proteomes" id="UP000230842"/>
    </source>
</evidence>
<protein>
    <submittedName>
        <fullName evidence="5">Leader peptidase (Prepilin peptidase)/N-methyltransferase</fullName>
    </submittedName>
</protein>
<dbReference type="EMBL" id="PGEZ01000001">
    <property type="protein sequence ID" value="PJJ55861.1"/>
    <property type="molecule type" value="Genomic_DNA"/>
</dbReference>
<dbReference type="AlphaFoldDB" id="A0A2M9BD34"/>
<evidence type="ECO:0000313" key="5">
    <source>
        <dbReference type="EMBL" id="PJJ55861.1"/>
    </source>
</evidence>
<keyword evidence="3" id="KW-1133">Transmembrane helix</keyword>